<evidence type="ECO:0000313" key="6">
    <source>
        <dbReference type="EMBL" id="MDT4511359.1"/>
    </source>
</evidence>
<dbReference type="PROSITE" id="PS01124">
    <property type="entry name" value="HTH_ARAC_FAMILY_2"/>
    <property type="match status" value="1"/>
</dbReference>
<evidence type="ECO:0000256" key="2">
    <source>
        <dbReference type="ARBA" id="ARBA00023125"/>
    </source>
</evidence>
<dbReference type="EMBL" id="VVYW01000037">
    <property type="protein sequence ID" value="KAA5402293.1"/>
    <property type="molecule type" value="Genomic_DNA"/>
</dbReference>
<name>A0A5M6A466_9BACE</name>
<dbReference type="GO" id="GO:0043565">
    <property type="term" value="F:sequence-specific DNA binding"/>
    <property type="evidence" value="ECO:0007669"/>
    <property type="project" value="InterPro"/>
</dbReference>
<dbReference type="Proteomes" id="UP001266995">
    <property type="component" value="Unassembled WGS sequence"/>
</dbReference>
<proteinExistence type="predicted"/>
<dbReference type="SMART" id="SM00342">
    <property type="entry name" value="HTH_ARAC"/>
    <property type="match status" value="1"/>
</dbReference>
<evidence type="ECO:0000313" key="7">
    <source>
        <dbReference type="Proteomes" id="UP000325055"/>
    </source>
</evidence>
<dbReference type="InterPro" id="IPR020449">
    <property type="entry name" value="Tscrpt_reg_AraC-type_HTH"/>
</dbReference>
<protein>
    <submittedName>
        <fullName evidence="5">Helix-turn-helix transcriptional regulator</fullName>
    </submittedName>
</protein>
<evidence type="ECO:0000256" key="3">
    <source>
        <dbReference type="ARBA" id="ARBA00023163"/>
    </source>
</evidence>
<accession>A0A5M6A466</accession>
<gene>
    <name evidence="5" type="ORF">F2Y86_26270</name>
    <name evidence="6" type="ORF">RO785_10255</name>
</gene>
<dbReference type="Pfam" id="PF12833">
    <property type="entry name" value="HTH_18"/>
    <property type="match status" value="1"/>
</dbReference>
<sequence length="301" mass="34833">MKNKEPIIINNISDLSKLMGYAESRHPLIDIIEFVPGKNRGTPDGRPVVFNLYCIAIKKNITGTVRYGYRQYDFNKGLMTFSAPGQIYSFEEQPDISGMTGWFLVFHPDFIRKYPLSKAISKYGFFSYQTNEALHISEEEEIMIDGIFGNINKEYQRPIDKHSQGIIVSQIDVLLNYADRFYNRQFITRQIVESDTLTRFENILTEYFNSESNTFPAVNDMASQLNVSVHYLNDMLRTLTGRTTQQHIHDCLIEKAKVLLSTTELTINEIAYSLGFEYPQYFTRLFKNKTGISPIAFRNNN</sequence>
<dbReference type="SUPFAM" id="SSF46689">
    <property type="entry name" value="Homeodomain-like"/>
    <property type="match status" value="1"/>
</dbReference>
<dbReference type="InterPro" id="IPR009057">
    <property type="entry name" value="Homeodomain-like_sf"/>
</dbReference>
<dbReference type="InterPro" id="IPR018060">
    <property type="entry name" value="HTH_AraC"/>
</dbReference>
<keyword evidence="2" id="KW-0238">DNA-binding</keyword>
<dbReference type="AlphaFoldDB" id="A0A5M6A466"/>
<organism evidence="5 7">
    <name type="scientific">Bacteroides cellulosilyticus</name>
    <dbReference type="NCBI Taxonomy" id="246787"/>
    <lineage>
        <taxon>Bacteria</taxon>
        <taxon>Pseudomonadati</taxon>
        <taxon>Bacteroidota</taxon>
        <taxon>Bacteroidia</taxon>
        <taxon>Bacteroidales</taxon>
        <taxon>Bacteroidaceae</taxon>
        <taxon>Bacteroides</taxon>
    </lineage>
</organism>
<evidence type="ECO:0000259" key="4">
    <source>
        <dbReference type="PROSITE" id="PS01124"/>
    </source>
</evidence>
<dbReference type="RefSeq" id="WP_007213611.1">
    <property type="nucleotide sequence ID" value="NZ_JAFEKG010000001.1"/>
</dbReference>
<evidence type="ECO:0000256" key="1">
    <source>
        <dbReference type="ARBA" id="ARBA00023015"/>
    </source>
</evidence>
<dbReference type="GO" id="GO:0003700">
    <property type="term" value="F:DNA-binding transcription factor activity"/>
    <property type="evidence" value="ECO:0007669"/>
    <property type="project" value="InterPro"/>
</dbReference>
<dbReference type="PRINTS" id="PR00032">
    <property type="entry name" value="HTHARAC"/>
</dbReference>
<comment type="caution">
    <text evidence="5">The sequence shown here is derived from an EMBL/GenBank/DDBJ whole genome shotgun (WGS) entry which is preliminary data.</text>
</comment>
<keyword evidence="1" id="KW-0805">Transcription regulation</keyword>
<dbReference type="PANTHER" id="PTHR43280:SF32">
    <property type="entry name" value="TRANSCRIPTIONAL REGULATORY PROTEIN"/>
    <property type="match status" value="1"/>
</dbReference>
<dbReference type="EMBL" id="JAVSNH010000001">
    <property type="protein sequence ID" value="MDT4511359.1"/>
    <property type="molecule type" value="Genomic_DNA"/>
</dbReference>
<dbReference type="Gene3D" id="1.10.10.60">
    <property type="entry name" value="Homeodomain-like"/>
    <property type="match status" value="1"/>
</dbReference>
<reference evidence="5 7" key="1">
    <citation type="journal article" date="2019" name="Nat. Med.">
        <title>A library of human gut bacterial isolates paired with longitudinal multiomics data enables mechanistic microbiome research.</title>
        <authorList>
            <person name="Poyet M."/>
            <person name="Groussin M."/>
            <person name="Gibbons S.M."/>
            <person name="Avila-Pacheco J."/>
            <person name="Jiang X."/>
            <person name="Kearney S.M."/>
            <person name="Perrotta A.R."/>
            <person name="Berdy B."/>
            <person name="Zhao S."/>
            <person name="Lieberman T.D."/>
            <person name="Swanson P.K."/>
            <person name="Smith M."/>
            <person name="Roesemann S."/>
            <person name="Alexander J.E."/>
            <person name="Rich S.A."/>
            <person name="Livny J."/>
            <person name="Vlamakis H."/>
            <person name="Clish C."/>
            <person name="Bullock K."/>
            <person name="Deik A."/>
            <person name="Scott J."/>
            <person name="Pierce K.A."/>
            <person name="Xavier R.J."/>
            <person name="Alm E.J."/>
        </authorList>
    </citation>
    <scope>NUCLEOTIDE SEQUENCE [LARGE SCALE GENOMIC DNA]</scope>
    <source>
        <strain evidence="5 7">BIOML-A7</strain>
    </source>
</reference>
<dbReference type="PANTHER" id="PTHR43280">
    <property type="entry name" value="ARAC-FAMILY TRANSCRIPTIONAL REGULATOR"/>
    <property type="match status" value="1"/>
</dbReference>
<evidence type="ECO:0000313" key="5">
    <source>
        <dbReference type="EMBL" id="KAA5402293.1"/>
    </source>
</evidence>
<feature type="domain" description="HTH araC/xylS-type" evidence="4">
    <location>
        <begin position="198"/>
        <end position="300"/>
    </location>
</feature>
<reference evidence="6" key="2">
    <citation type="submission" date="2023-08" db="EMBL/GenBank/DDBJ databases">
        <title>Reintroducing virulent viruses to syntetic microbiomes.</title>
        <authorList>
            <person name="Wilde J."/>
            <person name="Boyes R."/>
            <person name="Robinson A.V."/>
            <person name="Daisley B.A."/>
            <person name="Allen-Vercoe E."/>
        </authorList>
    </citation>
    <scope>NUCLEOTIDE SEQUENCE</scope>
    <source>
        <strain evidence="6">225I_12FAA</strain>
    </source>
</reference>
<dbReference type="Proteomes" id="UP000325055">
    <property type="component" value="Unassembled WGS sequence"/>
</dbReference>
<keyword evidence="3" id="KW-0804">Transcription</keyword>